<proteinExistence type="inferred from homology"/>
<accession>A0A2U2RKM0</accession>
<dbReference type="Pfam" id="PF02602">
    <property type="entry name" value="HEM4"/>
    <property type="match status" value="2"/>
</dbReference>
<dbReference type="EC" id="4.2.1.75" evidence="3 9"/>
<evidence type="ECO:0000256" key="1">
    <source>
        <dbReference type="ARBA" id="ARBA00004772"/>
    </source>
</evidence>
<feature type="compositionally biased region" description="Basic and acidic residues" evidence="10">
    <location>
        <begin position="119"/>
        <end position="144"/>
    </location>
</feature>
<dbReference type="Gene3D" id="3.40.50.10090">
    <property type="match status" value="2"/>
</dbReference>
<dbReference type="OrthoDB" id="4793174at2"/>
<keyword evidence="13" id="KW-1185">Reference proteome</keyword>
<dbReference type="PANTHER" id="PTHR38042:SF1">
    <property type="entry name" value="UROPORPHYRINOGEN-III SYNTHASE, CHLOROPLASTIC"/>
    <property type="match status" value="1"/>
</dbReference>
<evidence type="ECO:0000256" key="2">
    <source>
        <dbReference type="ARBA" id="ARBA00008133"/>
    </source>
</evidence>
<evidence type="ECO:0000256" key="10">
    <source>
        <dbReference type="SAM" id="MobiDB-lite"/>
    </source>
</evidence>
<dbReference type="GO" id="GO:0006780">
    <property type="term" value="P:uroporphyrinogen III biosynthetic process"/>
    <property type="evidence" value="ECO:0007669"/>
    <property type="project" value="UniProtKB-UniRule"/>
</dbReference>
<comment type="similarity">
    <text evidence="2 9">Belongs to the uroporphyrinogen-III synthase family.</text>
</comment>
<dbReference type="InterPro" id="IPR003754">
    <property type="entry name" value="4pyrrol_synth_uPrphyn_synth"/>
</dbReference>
<evidence type="ECO:0000256" key="6">
    <source>
        <dbReference type="ARBA" id="ARBA00037589"/>
    </source>
</evidence>
<evidence type="ECO:0000256" key="4">
    <source>
        <dbReference type="ARBA" id="ARBA00023239"/>
    </source>
</evidence>
<evidence type="ECO:0000256" key="5">
    <source>
        <dbReference type="ARBA" id="ARBA00023244"/>
    </source>
</evidence>
<dbReference type="RefSeq" id="WP_109275003.1">
    <property type="nucleotide sequence ID" value="NZ_QFKX01000002.1"/>
</dbReference>
<comment type="function">
    <text evidence="6 9">Catalyzes cyclization of the linear tetrapyrrole, hydroxymethylbilane, to the macrocyclic uroporphyrinogen III.</text>
</comment>
<comment type="pathway">
    <text evidence="1 9">Porphyrin-containing compound metabolism; protoporphyrin-IX biosynthesis; coproporphyrinogen-III from 5-aminolevulinate: step 3/4.</text>
</comment>
<feature type="region of interest" description="Disordered" evidence="10">
    <location>
        <begin position="119"/>
        <end position="162"/>
    </location>
</feature>
<feature type="domain" description="Tetrapyrrole biosynthesis uroporphyrinogen III synthase" evidence="11">
    <location>
        <begin position="16"/>
        <end position="125"/>
    </location>
</feature>
<feature type="compositionally biased region" description="Low complexity" evidence="10">
    <location>
        <begin position="145"/>
        <end position="157"/>
    </location>
</feature>
<dbReference type="CDD" id="cd06578">
    <property type="entry name" value="HemD"/>
    <property type="match status" value="1"/>
</dbReference>
<evidence type="ECO:0000256" key="8">
    <source>
        <dbReference type="ARBA" id="ARBA00048617"/>
    </source>
</evidence>
<evidence type="ECO:0000256" key="9">
    <source>
        <dbReference type="RuleBase" id="RU366031"/>
    </source>
</evidence>
<dbReference type="PANTHER" id="PTHR38042">
    <property type="entry name" value="UROPORPHYRINOGEN-III SYNTHASE, CHLOROPLASTIC"/>
    <property type="match status" value="1"/>
</dbReference>
<name>A0A2U2RKM0_9MICO</name>
<evidence type="ECO:0000313" key="13">
    <source>
        <dbReference type="Proteomes" id="UP000245590"/>
    </source>
</evidence>
<comment type="caution">
    <text evidence="12">The sequence shown here is derived from an EMBL/GenBank/DDBJ whole genome shotgun (WGS) entry which is preliminary data.</text>
</comment>
<dbReference type="InterPro" id="IPR036108">
    <property type="entry name" value="4pyrrol_syn_uPrphyn_synt_sf"/>
</dbReference>
<organism evidence="12 13">
    <name type="scientific">Brachybacterium endophyticum</name>
    <dbReference type="NCBI Taxonomy" id="2182385"/>
    <lineage>
        <taxon>Bacteria</taxon>
        <taxon>Bacillati</taxon>
        <taxon>Actinomycetota</taxon>
        <taxon>Actinomycetes</taxon>
        <taxon>Micrococcales</taxon>
        <taxon>Dermabacteraceae</taxon>
        <taxon>Brachybacterium</taxon>
    </lineage>
</organism>
<dbReference type="SUPFAM" id="SSF69618">
    <property type="entry name" value="HemD-like"/>
    <property type="match status" value="1"/>
</dbReference>
<dbReference type="GO" id="GO:0006782">
    <property type="term" value="P:protoporphyrinogen IX biosynthetic process"/>
    <property type="evidence" value="ECO:0007669"/>
    <property type="project" value="UniProtKB-UniRule"/>
</dbReference>
<keyword evidence="5 9" id="KW-0627">Porphyrin biosynthesis</keyword>
<dbReference type="Proteomes" id="UP000245590">
    <property type="component" value="Unassembled WGS sequence"/>
</dbReference>
<feature type="domain" description="Tetrapyrrole biosynthesis uroporphyrinogen III synthase" evidence="11">
    <location>
        <begin position="159"/>
        <end position="270"/>
    </location>
</feature>
<keyword evidence="4 9" id="KW-0456">Lyase</keyword>
<protein>
    <recommendedName>
        <fullName evidence="7 9">Uroporphyrinogen-III synthase</fullName>
        <ecNumber evidence="3 9">4.2.1.75</ecNumber>
    </recommendedName>
</protein>
<gene>
    <name evidence="12" type="ORF">DEO23_05410</name>
</gene>
<evidence type="ECO:0000256" key="7">
    <source>
        <dbReference type="ARBA" id="ARBA00040167"/>
    </source>
</evidence>
<comment type="catalytic activity">
    <reaction evidence="8 9">
        <text>hydroxymethylbilane = uroporphyrinogen III + H2O</text>
        <dbReference type="Rhea" id="RHEA:18965"/>
        <dbReference type="ChEBI" id="CHEBI:15377"/>
        <dbReference type="ChEBI" id="CHEBI:57308"/>
        <dbReference type="ChEBI" id="CHEBI:57845"/>
        <dbReference type="EC" id="4.2.1.75"/>
    </reaction>
</comment>
<evidence type="ECO:0000313" key="12">
    <source>
        <dbReference type="EMBL" id="PWH06410.1"/>
    </source>
</evidence>
<reference evidence="12 13" key="1">
    <citation type="submission" date="2018-05" db="EMBL/GenBank/DDBJ databases">
        <title>Brachybacterium sp. M1HQ-2T, whole genome shotgun sequence.</title>
        <authorList>
            <person name="Tuo L."/>
        </authorList>
    </citation>
    <scope>NUCLEOTIDE SEQUENCE [LARGE SCALE GENOMIC DNA]</scope>
    <source>
        <strain evidence="12 13">M1HQ-2</strain>
    </source>
</reference>
<evidence type="ECO:0000256" key="3">
    <source>
        <dbReference type="ARBA" id="ARBA00013109"/>
    </source>
</evidence>
<dbReference type="EMBL" id="QFKX01000002">
    <property type="protein sequence ID" value="PWH06410.1"/>
    <property type="molecule type" value="Genomic_DNA"/>
</dbReference>
<dbReference type="AlphaFoldDB" id="A0A2U2RKM0"/>
<dbReference type="InterPro" id="IPR039793">
    <property type="entry name" value="UROS/Hem4"/>
</dbReference>
<dbReference type="GO" id="GO:0004852">
    <property type="term" value="F:uroporphyrinogen-III synthase activity"/>
    <property type="evidence" value="ECO:0007669"/>
    <property type="project" value="UniProtKB-UniRule"/>
</dbReference>
<sequence>MITRRVLLPRPEGRGDDLSDLLEVAGYDVVRAPFVQLDPVPAEDLLPALARLAGGAYDLLVVTSPASVRALVSADPAPTVSPGTEVIAVGGATTRALHEAGLDVDLVAGGSGAALVETVRRREAERRETERREVEGQETAERDPATASGAASDAASADRVRPRRVLFPASSAAAPTVREGLQDLGMDVDQVEAYHPRSAPLPTAITGDLAGGAIDAIVLTSPMIARRAAEIGVHPRTAVIVIGHPTQEAAEAAGLRIDARAEHPDAPSLARAVHLALTRLTDPDHTSPDPKESTR</sequence>
<dbReference type="UniPathway" id="UPA00251">
    <property type="reaction ID" value="UER00320"/>
</dbReference>
<evidence type="ECO:0000259" key="11">
    <source>
        <dbReference type="Pfam" id="PF02602"/>
    </source>
</evidence>